<dbReference type="Gene3D" id="1.25.10.10">
    <property type="entry name" value="Leucine-rich Repeat Variant"/>
    <property type="match status" value="1"/>
</dbReference>
<dbReference type="RefSeq" id="XP_013436508.1">
    <property type="nucleotide sequence ID" value="XM_013581054.1"/>
</dbReference>
<evidence type="ECO:0000313" key="2">
    <source>
        <dbReference type="Proteomes" id="UP000030754"/>
    </source>
</evidence>
<reference evidence="1" key="1">
    <citation type="submission" date="2013-10" db="EMBL/GenBank/DDBJ databases">
        <title>Genomic analysis of the causative agents of coccidiosis in chickens.</title>
        <authorList>
            <person name="Reid A.J."/>
            <person name="Blake D."/>
            <person name="Billington K."/>
            <person name="Browne H."/>
            <person name="Dunn M."/>
            <person name="Hung S."/>
            <person name="Kawahara F."/>
            <person name="Miranda-Saavedra D."/>
            <person name="Mourier T."/>
            <person name="Nagra H."/>
            <person name="Otto T.D."/>
            <person name="Rawlings N."/>
            <person name="Sanchez A."/>
            <person name="Sanders M."/>
            <person name="Subramaniam C."/>
            <person name="Tay Y."/>
            <person name="Dear P."/>
            <person name="Doerig C."/>
            <person name="Gruber A."/>
            <person name="Parkinson J."/>
            <person name="Shirley M."/>
            <person name="Wan K.L."/>
            <person name="Berriman M."/>
            <person name="Tomley F."/>
            <person name="Pain A."/>
        </authorList>
    </citation>
    <scope>NUCLEOTIDE SEQUENCE [LARGE SCALE GENOMIC DNA]</scope>
    <source>
        <strain evidence="1">Houghton</strain>
    </source>
</reference>
<proteinExistence type="predicted"/>
<dbReference type="OrthoDB" id="346447at2759"/>
<sequence length="778" mass="85545">MLVLQLLPRLTSWSANERLASLRSLAALLPISGFQLLQELPHMLLQLYGTCVAAEGKLSLGQQGRQQQQEQCSPLLLLVQHAVLRELRNQDSDVSSGNHTTEEWHRGGLQELGACSSLCCSLEAVELVLQCTGKVALLVPPCCWLPIIATHLGLQQDVQVYISRKQDALTAATMDIVADQRATRPLDEMQAEKAFLGRFDGGYKYVVDTVLHSEKRLRGKQKLTKPAASGTSSVCSFEARKQALLLLARLLRGLKPHYMQQNQPRQNHQGDATSAFCGVYGLCKEEVWLLVRVIEHVQGTKSGKAPNRAAATTAVDDDSDKVTPFLAAPLLQLLRAAGSLCQLEARNLFAAALLQQIDPRSNQEIAKAVVARVCQCTGKRPLALYLEFLDEFARNELESDSANCKCGDHAIAIADSGDDLQTPWTASDPRRLLLLRALHGAQEAADAEQTSFSSTCFKVERLVKILRRQSNIQEATAAVRGDVLLACLALFSLPFFIPHARPYGSWVLEHVLVPNLRWRPGEANAKLRKVALLCVSRIIPTLSAETTPDISEAHRNGDRTIKKLEDGYLSEVEAVDGAQRQNGQSNESTQQNNAASQELPHVRQVMAAVSLLSPLLVSCMDDDWNADVRSVAVGVVRQLFLDLHGDKEQHEALRQLASTIANPLQQRLDDARDDVRLAAATALEALLEQRPFLIHRSSAIEICRRLCICLDDRSAALASAAEAALLAGAEELEPLLLEEIQTAESSCLYPERYKALGRKLLKLQQLQHHPADRQPLAA</sequence>
<protein>
    <recommendedName>
        <fullName evidence="3">HEAT repeat-containing protein</fullName>
    </recommendedName>
</protein>
<evidence type="ECO:0008006" key="3">
    <source>
        <dbReference type="Google" id="ProtNLM"/>
    </source>
</evidence>
<reference evidence="1" key="2">
    <citation type="submission" date="2013-10" db="EMBL/GenBank/DDBJ databases">
        <authorList>
            <person name="Aslett M."/>
        </authorList>
    </citation>
    <scope>NUCLEOTIDE SEQUENCE [LARGE SCALE GENOMIC DNA]</scope>
    <source>
        <strain evidence="1">Houghton</strain>
    </source>
</reference>
<dbReference type="EMBL" id="HG725332">
    <property type="protein sequence ID" value="CDJ68041.1"/>
    <property type="molecule type" value="Genomic_DNA"/>
</dbReference>
<dbReference type="AlphaFoldDB" id="U6MVR5"/>
<name>U6MVR5_9EIME</name>
<accession>U6MVR5</accession>
<dbReference type="VEuPathDB" id="ToxoDB:ENH_00047890"/>
<dbReference type="PANTHER" id="PTHR16216">
    <property type="entry name" value="DYNEIN ASSEMBLY FACTOR 5, AXONEMAL"/>
    <property type="match status" value="1"/>
</dbReference>
<dbReference type="InterPro" id="IPR011989">
    <property type="entry name" value="ARM-like"/>
</dbReference>
<gene>
    <name evidence="1" type="ORF">ENH_00047890</name>
</gene>
<organism evidence="1 2">
    <name type="scientific">Eimeria necatrix</name>
    <dbReference type="NCBI Taxonomy" id="51315"/>
    <lineage>
        <taxon>Eukaryota</taxon>
        <taxon>Sar</taxon>
        <taxon>Alveolata</taxon>
        <taxon>Apicomplexa</taxon>
        <taxon>Conoidasida</taxon>
        <taxon>Coccidia</taxon>
        <taxon>Eucoccidiorida</taxon>
        <taxon>Eimeriorina</taxon>
        <taxon>Eimeriidae</taxon>
        <taxon>Eimeria</taxon>
    </lineage>
</organism>
<dbReference type="GeneID" id="25474941"/>
<dbReference type="PANTHER" id="PTHR16216:SF2">
    <property type="entry name" value="DYNEIN AXONEMAL ASSEMBLY FACTOR 5"/>
    <property type="match status" value="1"/>
</dbReference>
<keyword evidence="2" id="KW-1185">Reference proteome</keyword>
<dbReference type="InterPro" id="IPR052623">
    <property type="entry name" value="DAAF5"/>
</dbReference>
<dbReference type="SUPFAM" id="SSF48371">
    <property type="entry name" value="ARM repeat"/>
    <property type="match status" value="1"/>
</dbReference>
<dbReference type="Proteomes" id="UP000030754">
    <property type="component" value="Unassembled WGS sequence"/>
</dbReference>
<dbReference type="InterPro" id="IPR016024">
    <property type="entry name" value="ARM-type_fold"/>
</dbReference>
<evidence type="ECO:0000313" key="1">
    <source>
        <dbReference type="EMBL" id="CDJ68041.1"/>
    </source>
</evidence>